<evidence type="ECO:0000313" key="3">
    <source>
        <dbReference type="Proteomes" id="UP000193484"/>
    </source>
</evidence>
<organism evidence="2 3">
    <name type="scientific">Mycolicibacterium fallax</name>
    <name type="common">Mycobacterium fallax</name>
    <dbReference type="NCBI Taxonomy" id="1793"/>
    <lineage>
        <taxon>Bacteria</taxon>
        <taxon>Bacillati</taxon>
        <taxon>Actinomycetota</taxon>
        <taxon>Actinomycetes</taxon>
        <taxon>Mycobacteriales</taxon>
        <taxon>Mycobacteriaceae</taxon>
        <taxon>Mycolicibacterium</taxon>
    </lineage>
</organism>
<proteinExistence type="predicted"/>
<reference evidence="2 3" key="1">
    <citation type="submission" date="2016-01" db="EMBL/GenBank/DDBJ databases">
        <title>The new phylogeny of the genus Mycobacterium.</title>
        <authorList>
            <person name="Tarcisio F."/>
            <person name="Conor M."/>
            <person name="Antonella G."/>
            <person name="Elisabetta G."/>
            <person name="Giulia F.S."/>
            <person name="Sara T."/>
            <person name="Anna F."/>
            <person name="Clotilde B."/>
            <person name="Roberto B."/>
            <person name="Veronica D.S."/>
            <person name="Fabio R."/>
            <person name="Monica P."/>
            <person name="Olivier J."/>
            <person name="Enrico T."/>
            <person name="Nicola S."/>
        </authorList>
    </citation>
    <scope>NUCLEOTIDE SEQUENCE [LARGE SCALE GENOMIC DNA]</scope>
    <source>
        <strain evidence="2 3">DSM 44179</strain>
    </source>
</reference>
<name>A0A1X1R810_MYCFA</name>
<keyword evidence="3" id="KW-1185">Reference proteome</keyword>
<sequence length="118" mass="12967">MLGVSLLLALAYWIYEQVTLMQAAETLLQTFRAIAAADPDTFGGLDMSDEAVSMSALDWFPIIARFAVELGAAAWLLTYKDNTALTFAQPMYGVPQMPHMQPAPQWSAPPNSQFGEPR</sequence>
<dbReference type="Proteomes" id="UP000193484">
    <property type="component" value="Unassembled WGS sequence"/>
</dbReference>
<accession>A0A1X1R810</accession>
<dbReference type="AlphaFoldDB" id="A0A1X1R810"/>
<dbReference type="EMBL" id="LQOJ01000048">
    <property type="protein sequence ID" value="ORV00973.1"/>
    <property type="molecule type" value="Genomic_DNA"/>
</dbReference>
<feature type="compositionally biased region" description="Polar residues" evidence="1">
    <location>
        <begin position="108"/>
        <end position="118"/>
    </location>
</feature>
<protein>
    <submittedName>
        <fullName evidence="2">Uncharacterized protein</fullName>
    </submittedName>
</protein>
<gene>
    <name evidence="2" type="ORF">AWC04_14975</name>
</gene>
<dbReference type="STRING" id="1793.AWC04_14975"/>
<evidence type="ECO:0000256" key="1">
    <source>
        <dbReference type="SAM" id="MobiDB-lite"/>
    </source>
</evidence>
<evidence type="ECO:0000313" key="2">
    <source>
        <dbReference type="EMBL" id="ORV00973.1"/>
    </source>
</evidence>
<comment type="caution">
    <text evidence="2">The sequence shown here is derived from an EMBL/GenBank/DDBJ whole genome shotgun (WGS) entry which is preliminary data.</text>
</comment>
<feature type="region of interest" description="Disordered" evidence="1">
    <location>
        <begin position="99"/>
        <end position="118"/>
    </location>
</feature>